<dbReference type="InterPro" id="IPR014818">
    <property type="entry name" value="Phage/plasmid_primase_P4_C"/>
</dbReference>
<dbReference type="Pfam" id="PF08706">
    <property type="entry name" value="D5_N"/>
    <property type="match status" value="1"/>
</dbReference>
<evidence type="ECO:0000313" key="6">
    <source>
        <dbReference type="EMBL" id="QHU32397.1"/>
    </source>
</evidence>
<proteinExistence type="predicted"/>
<keyword evidence="3" id="KW-0067">ATP-binding</keyword>
<dbReference type="InterPro" id="IPR014015">
    <property type="entry name" value="Helicase_SF3_DNA-vir"/>
</dbReference>
<feature type="region of interest" description="Disordered" evidence="4">
    <location>
        <begin position="544"/>
        <end position="563"/>
    </location>
</feature>
<evidence type="ECO:0000256" key="3">
    <source>
        <dbReference type="ARBA" id="ARBA00022840"/>
    </source>
</evidence>
<evidence type="ECO:0000256" key="2">
    <source>
        <dbReference type="ARBA" id="ARBA00022801"/>
    </source>
</evidence>
<dbReference type="AlphaFoldDB" id="A0A6C0LPB0"/>
<name>A0A6C0LPB0_9ZZZZ</name>
<evidence type="ECO:0000259" key="5">
    <source>
        <dbReference type="PROSITE" id="PS51206"/>
    </source>
</evidence>
<organism evidence="6">
    <name type="scientific">viral metagenome</name>
    <dbReference type="NCBI Taxonomy" id="1070528"/>
    <lineage>
        <taxon>unclassified sequences</taxon>
        <taxon>metagenomes</taxon>
        <taxon>organismal metagenomes</taxon>
    </lineage>
</organism>
<dbReference type="Gene3D" id="3.40.50.300">
    <property type="entry name" value="P-loop containing nucleotide triphosphate hydrolases"/>
    <property type="match status" value="1"/>
</dbReference>
<reference evidence="6" key="1">
    <citation type="journal article" date="2020" name="Nature">
        <title>Giant virus diversity and host interactions through global metagenomics.</title>
        <authorList>
            <person name="Schulz F."/>
            <person name="Roux S."/>
            <person name="Paez-Espino D."/>
            <person name="Jungbluth S."/>
            <person name="Walsh D.A."/>
            <person name="Denef V.J."/>
            <person name="McMahon K.D."/>
            <person name="Konstantinidis K.T."/>
            <person name="Eloe-Fadrosh E.A."/>
            <person name="Kyrpides N.C."/>
            <person name="Woyke T."/>
        </authorList>
    </citation>
    <scope>NUCLEOTIDE SEQUENCE</scope>
    <source>
        <strain evidence="6">GVMAG-M-3300027969-2</strain>
    </source>
</reference>
<dbReference type="PANTHER" id="PTHR35372">
    <property type="entry name" value="ATP BINDING PROTEIN-RELATED"/>
    <property type="match status" value="1"/>
</dbReference>
<dbReference type="Pfam" id="PF23162">
    <property type="entry name" value="AEP_C962R"/>
    <property type="match status" value="1"/>
</dbReference>
<dbReference type="EMBL" id="MN740540">
    <property type="protein sequence ID" value="QHU32397.1"/>
    <property type="molecule type" value="Genomic_DNA"/>
</dbReference>
<dbReference type="SMART" id="SM00885">
    <property type="entry name" value="D5_N"/>
    <property type="match status" value="1"/>
</dbReference>
<dbReference type="InterPro" id="IPR027417">
    <property type="entry name" value="P-loop_NTPase"/>
</dbReference>
<dbReference type="InterPro" id="IPR051620">
    <property type="entry name" value="ORF904-like_C"/>
</dbReference>
<dbReference type="InterPro" id="IPR014819">
    <property type="entry name" value="PriCT_2"/>
</dbReference>
<feature type="domain" description="SF3 helicase" evidence="5">
    <location>
        <begin position="672"/>
        <end position="835"/>
    </location>
</feature>
<dbReference type="GO" id="GO:0005524">
    <property type="term" value="F:ATP binding"/>
    <property type="evidence" value="ECO:0007669"/>
    <property type="project" value="UniProtKB-KW"/>
</dbReference>
<dbReference type="Pfam" id="PF08707">
    <property type="entry name" value="PriCT_2"/>
    <property type="match status" value="1"/>
</dbReference>
<dbReference type="InterPro" id="IPR056443">
    <property type="entry name" value="AEP_C962R"/>
</dbReference>
<keyword evidence="2" id="KW-0378">Hydrolase</keyword>
<dbReference type="NCBIfam" id="TIGR01613">
    <property type="entry name" value="primase_Cterm"/>
    <property type="match status" value="1"/>
</dbReference>
<dbReference type="PROSITE" id="PS51206">
    <property type="entry name" value="SF3_HELICASE_1"/>
    <property type="match status" value="1"/>
</dbReference>
<sequence>MTTSINSTTSPVQKNINISFDEFLRKHMIKNDEKNDEQKNPTNTRIGDKKSNIYGGSYHIPDEEYETFLNLYYRDVLYKNGIEYLTEKQRNGDGPIVVDLDFRYGMDIKERQHTKEHIQDLVMSYLDVLKTMFQFDSSVKFNVFVLEKPSVNIIADKKLVKDGIHMIISIQADHVIQRILRERVMKTISENWTDLPLKNSWDDVFDEGISIGYTNWQLIGSRKPNHDAYKITYIYEIKYDDTDDEMSMLPVAIRSFDMAKNIKFLSVRYAGHPSFFMKSSFIDTYNQYKNFQGGSAISNTIRHTPSPTGNEDFDMADINSYVAKVSNASELQFLLNMFLDKITYDDYELKEAYDYTMCLPESYYSDGSHNKWIRVGWVLKHISNKLLIVWVAFSSQWTNFKYTDIPDLCDKWKKFDGNKAQGLSKRSLMYWARQDAADKYHKVFEDSIDYFVEFTINMGNGYGTDKNKHCGDFDLARVLYQCFKNRFICVSIKGNIWYQFKNNRWVEDDQGTTLRKAISIELREIYNKKSFALLNGISRTNSVPNIHGGGNNQPTENTDEEQSNYNKIRTQRILDICNNRLSNRNAKDNIMKEAKDLFYDGTFFTKLDSNPYLLCFNNGVFDFKEKAFRQGRPEDYVSMCTNIDYRVLDETRDKATMDLCLDFLHKLFPEQDLFNYMYDHLASTLIGVSANQTFNMYIGVGQNGKSVLITLMEKILGEYVGIVPLTLLTEGRTRVGGLSPEMVQLKGVRYAVMQEPTKGDKINEGIMKQMTSGIDPLQARAPYMLKAITFIPQFKLVVCSNVMLEIKSNDHGTWRRIRVVPYKSLFTENPVSDDPEKPYQFKIDKKIIERFDDWKEVFAAMLVKRVLETDGLVKDCDIVMAESNIYRESQDYISEFIRDKIVKDPNGKIKKTELNNEFTMWYQSTYGRGGPSPKDVHDYIDKQFGKQKNQLWTGIKIRYERDDLDIPELDEDDGVDANEL</sequence>
<evidence type="ECO:0000256" key="4">
    <source>
        <dbReference type="SAM" id="MobiDB-lite"/>
    </source>
</evidence>
<dbReference type="InterPro" id="IPR006500">
    <property type="entry name" value="Helicase_put_C_phage/plasmid"/>
</dbReference>
<accession>A0A6C0LPB0</accession>
<dbReference type="PANTHER" id="PTHR35372:SF2">
    <property type="entry name" value="SF3 HELICASE DOMAIN-CONTAINING PROTEIN"/>
    <property type="match status" value="1"/>
</dbReference>
<dbReference type="GO" id="GO:0016817">
    <property type="term" value="F:hydrolase activity, acting on acid anhydrides"/>
    <property type="evidence" value="ECO:0007669"/>
    <property type="project" value="InterPro"/>
</dbReference>
<protein>
    <recommendedName>
        <fullName evidence="5">SF3 helicase domain-containing protein</fullName>
    </recommendedName>
</protein>
<evidence type="ECO:0000256" key="1">
    <source>
        <dbReference type="ARBA" id="ARBA00022741"/>
    </source>
</evidence>
<keyword evidence="1" id="KW-0547">Nucleotide-binding</keyword>